<feature type="domain" description="PDZ" evidence="13">
    <location>
        <begin position="428"/>
        <end position="513"/>
    </location>
</feature>
<feature type="compositionally biased region" description="Polar residues" evidence="12">
    <location>
        <begin position="195"/>
        <end position="229"/>
    </location>
</feature>
<dbReference type="InterPro" id="IPR020450">
    <property type="entry name" value="IL-16"/>
</dbReference>
<feature type="compositionally biased region" description="Polar residues" evidence="12">
    <location>
        <begin position="326"/>
        <end position="340"/>
    </location>
</feature>
<evidence type="ECO:0000313" key="14">
    <source>
        <dbReference type="Ensembl" id="ENSCSRP00000002121.1"/>
    </source>
</evidence>
<evidence type="ECO:0000256" key="2">
    <source>
        <dbReference type="ARBA" id="ARBA00022490"/>
    </source>
</evidence>
<dbReference type="InterPro" id="IPR036034">
    <property type="entry name" value="PDZ_sf"/>
</dbReference>
<feature type="compositionally biased region" description="Polar residues" evidence="12">
    <location>
        <begin position="165"/>
        <end position="178"/>
    </location>
</feature>
<dbReference type="FunFam" id="2.30.42.10:FF:000122">
    <property type="entry name" value="Pro-interleukin-16"/>
    <property type="match status" value="1"/>
</dbReference>
<dbReference type="GO" id="GO:0030595">
    <property type="term" value="P:leukocyte chemotaxis"/>
    <property type="evidence" value="ECO:0007669"/>
    <property type="project" value="TreeGrafter"/>
</dbReference>
<keyword evidence="8" id="KW-0804">Transcription</keyword>
<dbReference type="GO" id="GO:0005615">
    <property type="term" value="C:extracellular space"/>
    <property type="evidence" value="ECO:0007669"/>
    <property type="project" value="UniProtKB-KW"/>
</dbReference>
<dbReference type="CDD" id="cd06762">
    <property type="entry name" value="PDZ6_PDZD2-PDZ3_hPro-IL-16-like"/>
    <property type="match status" value="1"/>
</dbReference>
<keyword evidence="4 11" id="KW-0202">Cytokine</keyword>
<dbReference type="InterPro" id="IPR001478">
    <property type="entry name" value="PDZ"/>
</dbReference>
<evidence type="ECO:0000256" key="8">
    <source>
        <dbReference type="ARBA" id="ARBA00023163"/>
    </source>
</evidence>
<keyword evidence="2 11" id="KW-0963">Cytoplasm</keyword>
<evidence type="ECO:0000256" key="4">
    <source>
        <dbReference type="ARBA" id="ARBA00022514"/>
    </source>
</evidence>
<dbReference type="GO" id="GO:0005125">
    <property type="term" value="F:cytokine activity"/>
    <property type="evidence" value="ECO:0007669"/>
    <property type="project" value="UniProtKB-KW"/>
</dbReference>
<organism evidence="14 15">
    <name type="scientific">Chelydra serpentina</name>
    <name type="common">Snapping turtle</name>
    <name type="synonym">Testudo serpentina</name>
    <dbReference type="NCBI Taxonomy" id="8475"/>
    <lineage>
        <taxon>Eukaryota</taxon>
        <taxon>Metazoa</taxon>
        <taxon>Chordata</taxon>
        <taxon>Craniata</taxon>
        <taxon>Vertebrata</taxon>
        <taxon>Euteleostomi</taxon>
        <taxon>Archelosauria</taxon>
        <taxon>Testudinata</taxon>
        <taxon>Testudines</taxon>
        <taxon>Cryptodira</taxon>
        <taxon>Durocryptodira</taxon>
        <taxon>Americhelydia</taxon>
        <taxon>Chelydroidea</taxon>
        <taxon>Chelydridae</taxon>
        <taxon>Chelydra</taxon>
    </lineage>
</organism>
<feature type="compositionally biased region" description="Polar residues" evidence="12">
    <location>
        <begin position="129"/>
        <end position="146"/>
    </location>
</feature>
<comment type="subcellular location">
    <subcellularLocation>
        <location evidence="11">Cytoplasm</location>
    </subcellularLocation>
    <subcellularLocation>
        <location evidence="1 11">Nucleus</location>
    </subcellularLocation>
    <subcellularLocation>
        <location evidence="11">Secreted</location>
    </subcellularLocation>
</comment>
<dbReference type="GO" id="GO:0005634">
    <property type="term" value="C:nucleus"/>
    <property type="evidence" value="ECO:0007669"/>
    <property type="project" value="UniProtKB-SubCell"/>
</dbReference>
<dbReference type="SMART" id="SM00228">
    <property type="entry name" value="PDZ"/>
    <property type="match status" value="2"/>
</dbReference>
<dbReference type="PANTHER" id="PTHR48484:SF2">
    <property type="entry name" value="PRO-INTERLEUKIN-16"/>
    <property type="match status" value="1"/>
</dbReference>
<feature type="region of interest" description="Disordered" evidence="12">
    <location>
        <begin position="56"/>
        <end position="248"/>
    </location>
</feature>
<proteinExistence type="predicted"/>
<keyword evidence="15" id="KW-1185">Reference proteome</keyword>
<evidence type="ECO:0000256" key="10">
    <source>
        <dbReference type="ARBA" id="ARBA00024706"/>
    </source>
</evidence>
<feature type="domain" description="PDZ" evidence="13">
    <location>
        <begin position="548"/>
        <end position="633"/>
    </location>
</feature>
<dbReference type="Ensembl" id="ENSCSRT00000002184.1">
    <property type="protein sequence ID" value="ENSCSRP00000002121.1"/>
    <property type="gene ID" value="ENSCSRG00000001635.1"/>
</dbReference>
<feature type="compositionally biased region" description="Polar residues" evidence="12">
    <location>
        <begin position="65"/>
        <end position="87"/>
    </location>
</feature>
<dbReference type="AlphaFoldDB" id="A0A8C3RMM4"/>
<feature type="region of interest" description="Disordered" evidence="12">
    <location>
        <begin position="326"/>
        <end position="358"/>
    </location>
</feature>
<dbReference type="FunFam" id="2.30.42.10:FF:000147">
    <property type="entry name" value="Pro-interleukin-16"/>
    <property type="match status" value="1"/>
</dbReference>
<comment type="subunit">
    <text evidence="11">Homotetramer.</text>
</comment>
<evidence type="ECO:0000256" key="6">
    <source>
        <dbReference type="ARBA" id="ARBA00022737"/>
    </source>
</evidence>
<evidence type="ECO:0000313" key="15">
    <source>
        <dbReference type="Proteomes" id="UP000694403"/>
    </source>
</evidence>
<evidence type="ECO:0000256" key="12">
    <source>
        <dbReference type="SAM" id="MobiDB-lite"/>
    </source>
</evidence>
<dbReference type="GO" id="GO:0050930">
    <property type="term" value="P:induction of positive chemotaxis"/>
    <property type="evidence" value="ECO:0007669"/>
    <property type="project" value="InterPro"/>
</dbReference>
<keyword evidence="5 11" id="KW-0964">Secreted</keyword>
<sequence>MYNNCFYNTGNPISSIQRPVLRRQPRVDYCLDTTAEDPWVRISDCIKSLFNPTMSEESSHLDLDPNNNTNVENQSPSCPEVLLQQSEAEADGSKGDKSDDSDAGKKGPPVAPKPAWFRQSLKGLKKGNSDINSRADQSSIDLQNVSGKDRGSSISRASPRGSSIKQRINSFETFSAPQSPEKGNRKPSPKPSVWKENSPTTYNEGSDNSQLQSTPSVVTVETLSLSRSCSPKEALAPSPKRSNSTSPEISLDLLSSQATELHCPVAKAQSQRTRSFPLTANQSCEMMKTNNEKYSKIYSISNQVSSALMKSLLCLPQSPLFSGNNPWSTLEASSQPSMEENGTPPSSTSESHHSDTGFSLNLSELRDYTVSLTDRGKEEEKQEHCSSQASGVSGQSVISLLSPEELKKLIEEVKSLDEATLKQFDDIQVTILHKEEDAGLGFSLAGGIDLENKVVTVHRVFPNGLASQEGTIQKGDEVLSINGKSLKGATHNDALAIMRQARPPRQAVIVTKKAKEEETSLNVSVDSTTYSTESETSTEATTEDTICTVTLEKTPAGLGFSLEGGKGSIHGDKPIIINRIFKGVASEQSSTVQPGDEILQVHTTVMQGLTRFEAWNIIKALPDGPITAIIKRKNPTGDSNIG</sequence>
<dbReference type="PROSITE" id="PS50106">
    <property type="entry name" value="PDZ"/>
    <property type="match status" value="2"/>
</dbReference>
<comment type="function">
    <text evidence="10 11">Interleukin-16 stimulates a migratory response in CD4+ lymphocytes, monocytes, and eosinophils. Primes CD4+ T-cells for IL-2 and IL-15 responsiveness. Also induces T-lymphocyte expression of interleukin 2 receptor. Ligand for CD4.</text>
</comment>
<feature type="region of interest" description="Disordered" evidence="12">
    <location>
        <begin position="520"/>
        <end position="543"/>
    </location>
</feature>
<dbReference type="PANTHER" id="PTHR48484">
    <property type="entry name" value="PRO-INTERLEUKIN-16"/>
    <property type="match status" value="1"/>
</dbReference>
<dbReference type="GO" id="GO:0042609">
    <property type="term" value="F:CD4 receptor binding"/>
    <property type="evidence" value="ECO:0007669"/>
    <property type="project" value="TreeGrafter"/>
</dbReference>
<dbReference type="PRINTS" id="PR01931">
    <property type="entry name" value="INTRLEUKIN16"/>
</dbReference>
<keyword evidence="9 11" id="KW-0539">Nucleus</keyword>
<evidence type="ECO:0000256" key="9">
    <source>
        <dbReference type="ARBA" id="ARBA00023242"/>
    </source>
</evidence>
<protein>
    <recommendedName>
        <fullName evidence="11">Pro-interleukin-16</fullName>
    </recommendedName>
    <component>
        <recommendedName>
            <fullName evidence="11">Interleukin-16</fullName>
            <shortName evidence="11">IL-16</shortName>
        </recommendedName>
        <alternativeName>
            <fullName evidence="11">Lymphocyte chemoattractant factor</fullName>
            <shortName evidence="11">LCF</shortName>
        </alternativeName>
    </component>
</protein>
<accession>A0A8C3RMM4</accession>
<keyword evidence="7" id="KW-0805">Transcription regulation</keyword>
<evidence type="ECO:0000256" key="3">
    <source>
        <dbReference type="ARBA" id="ARBA00022500"/>
    </source>
</evidence>
<gene>
    <name evidence="11" type="primary">IL16</name>
</gene>
<name>A0A8C3RMM4_CHESE</name>
<evidence type="ECO:0000259" key="13">
    <source>
        <dbReference type="PROSITE" id="PS50106"/>
    </source>
</evidence>
<dbReference type="Gene3D" id="2.30.42.10">
    <property type="match status" value="2"/>
</dbReference>
<dbReference type="Proteomes" id="UP000694403">
    <property type="component" value="Unplaced"/>
</dbReference>
<keyword evidence="6" id="KW-0677">Repeat</keyword>
<keyword evidence="3 11" id="KW-0145">Chemotaxis</keyword>
<evidence type="ECO:0000256" key="1">
    <source>
        <dbReference type="ARBA" id="ARBA00004123"/>
    </source>
</evidence>
<feature type="compositionally biased region" description="Basic and acidic residues" evidence="12">
    <location>
        <begin position="91"/>
        <end position="105"/>
    </location>
</feature>
<evidence type="ECO:0000256" key="11">
    <source>
        <dbReference type="RuleBase" id="RU363135"/>
    </source>
</evidence>
<reference evidence="14" key="1">
    <citation type="submission" date="2025-08" db="UniProtKB">
        <authorList>
            <consortium name="Ensembl"/>
        </authorList>
    </citation>
    <scope>IDENTIFICATION</scope>
</reference>
<dbReference type="InterPro" id="IPR055287">
    <property type="entry name" value="IL-16-like"/>
</dbReference>
<dbReference type="CDD" id="cd06763">
    <property type="entry name" value="PDZ7_PDZD2-PDZ4_hPro-IL-16-like"/>
    <property type="match status" value="1"/>
</dbReference>
<reference evidence="14" key="2">
    <citation type="submission" date="2025-09" db="UniProtKB">
        <authorList>
            <consortium name="Ensembl"/>
        </authorList>
    </citation>
    <scope>IDENTIFICATION</scope>
</reference>
<evidence type="ECO:0000256" key="7">
    <source>
        <dbReference type="ARBA" id="ARBA00023015"/>
    </source>
</evidence>
<feature type="compositionally biased region" description="Low complexity" evidence="12">
    <location>
        <begin position="152"/>
        <end position="164"/>
    </location>
</feature>
<dbReference type="GO" id="GO:0005737">
    <property type="term" value="C:cytoplasm"/>
    <property type="evidence" value="ECO:0007669"/>
    <property type="project" value="UniProtKB-SubCell"/>
</dbReference>
<dbReference type="SUPFAM" id="SSF50156">
    <property type="entry name" value="PDZ domain-like"/>
    <property type="match status" value="2"/>
</dbReference>
<feature type="compositionally biased region" description="Low complexity" evidence="12">
    <location>
        <begin position="527"/>
        <end position="543"/>
    </location>
</feature>
<evidence type="ECO:0000256" key="5">
    <source>
        <dbReference type="ARBA" id="ARBA00022525"/>
    </source>
</evidence>
<dbReference type="Pfam" id="PF00595">
    <property type="entry name" value="PDZ"/>
    <property type="match status" value="2"/>
</dbReference>